<evidence type="ECO:0000256" key="9">
    <source>
        <dbReference type="ARBA" id="ARBA00022840"/>
    </source>
</evidence>
<dbReference type="SUPFAM" id="SSF55874">
    <property type="entry name" value="ATPase domain of HSP90 chaperone/DNA topoisomerase II/histidine kinase"/>
    <property type="match status" value="1"/>
</dbReference>
<keyword evidence="11" id="KW-0175">Coiled coil</keyword>
<dbReference type="PANTHER" id="PTHR47429:SF2">
    <property type="entry name" value="PROTEIN TWIN LOV 1"/>
    <property type="match status" value="1"/>
</dbReference>
<dbReference type="CDD" id="cd00130">
    <property type="entry name" value="PAS"/>
    <property type="match status" value="1"/>
</dbReference>
<dbReference type="InterPro" id="IPR003594">
    <property type="entry name" value="HATPase_dom"/>
</dbReference>
<dbReference type="PROSITE" id="PS50112">
    <property type="entry name" value="PAS"/>
    <property type="match status" value="1"/>
</dbReference>
<evidence type="ECO:0000256" key="2">
    <source>
        <dbReference type="ARBA" id="ARBA00012438"/>
    </source>
</evidence>
<dbReference type="EMBL" id="JACHOB010000005">
    <property type="protein sequence ID" value="MBB4659759.1"/>
    <property type="molecule type" value="Genomic_DNA"/>
</dbReference>
<dbReference type="SMART" id="SM00387">
    <property type="entry name" value="HATPase_c"/>
    <property type="match status" value="1"/>
</dbReference>
<dbReference type="Pfam" id="PF07536">
    <property type="entry name" value="HWE_HK"/>
    <property type="match status" value="1"/>
</dbReference>
<dbReference type="Gene3D" id="3.30.565.10">
    <property type="entry name" value="Histidine kinase-like ATPase, C-terminal domain"/>
    <property type="match status" value="1"/>
</dbReference>
<evidence type="ECO:0000256" key="10">
    <source>
        <dbReference type="ARBA" id="ARBA00022991"/>
    </source>
</evidence>
<dbReference type="NCBIfam" id="TIGR00229">
    <property type="entry name" value="sensory_box"/>
    <property type="match status" value="1"/>
</dbReference>
<feature type="domain" description="Histidine kinase" evidence="12">
    <location>
        <begin position="141"/>
        <end position="336"/>
    </location>
</feature>
<dbReference type="SMART" id="SM00911">
    <property type="entry name" value="HWE_HK"/>
    <property type="match status" value="1"/>
</dbReference>
<organism evidence="14 15">
    <name type="scientific">Parvularcula dongshanensis</name>
    <dbReference type="NCBI Taxonomy" id="1173995"/>
    <lineage>
        <taxon>Bacteria</taxon>
        <taxon>Pseudomonadati</taxon>
        <taxon>Pseudomonadota</taxon>
        <taxon>Alphaproteobacteria</taxon>
        <taxon>Parvularculales</taxon>
        <taxon>Parvularculaceae</taxon>
        <taxon>Parvularcula</taxon>
    </lineage>
</organism>
<protein>
    <recommendedName>
        <fullName evidence="2">histidine kinase</fullName>
        <ecNumber evidence="2">2.7.13.3</ecNumber>
    </recommendedName>
</protein>
<dbReference type="InterPro" id="IPR005467">
    <property type="entry name" value="His_kinase_dom"/>
</dbReference>
<comment type="caution">
    <text evidence="14">The sequence shown here is derived from an EMBL/GenBank/DDBJ whole genome shotgun (WGS) entry which is preliminary data.</text>
</comment>
<keyword evidence="6" id="KW-0808">Transferase</keyword>
<keyword evidence="3" id="KW-0597">Phosphoprotein</keyword>
<reference evidence="14 15" key="1">
    <citation type="submission" date="2020-08" db="EMBL/GenBank/DDBJ databases">
        <title>Genomic Encyclopedia of Type Strains, Phase IV (KMG-IV): sequencing the most valuable type-strain genomes for metagenomic binning, comparative biology and taxonomic classification.</title>
        <authorList>
            <person name="Goeker M."/>
        </authorList>
    </citation>
    <scope>NUCLEOTIDE SEQUENCE [LARGE SCALE GENOMIC DNA]</scope>
    <source>
        <strain evidence="14 15">DSM 102850</strain>
    </source>
</reference>
<name>A0A840I4H8_9PROT</name>
<dbReference type="InterPro" id="IPR036890">
    <property type="entry name" value="HATPase_C_sf"/>
</dbReference>
<sequence length="336" mass="37408">MPSPLPGDLSQKTLASFPLAMVLADPNQDDCPIVYVNSAFVRDTGYSANAVVGRNCRFLQGPGTRESDRSKIRAAIEGGEEVSVDILNYRADGTPFLNRLLITPLRDPCGKVTYFLGVQTRRQTSEDHEERARELDERLRELQHRVKNHLAMILAMIRLEAAEQRQAPEFAETISRRVEAISLLYDEFATRTGGEENERIHPGAYLSRIASAVHEIDGRPEVRLNVEIAKASIAIDTAARLGLYLSEVLTNAFRHAFGERDEGEVRIELTCHENTAELHVLDDGCGTPDGAWPRADSLGGRIVLSLVERIGGDVSVQPRWPDQERPGTRVTLRFET</sequence>
<gene>
    <name evidence="14" type="ORF">GGQ59_002300</name>
</gene>
<accession>A0A840I4H8</accession>
<comment type="catalytic activity">
    <reaction evidence="1">
        <text>ATP + protein L-histidine = ADP + protein N-phospho-L-histidine.</text>
        <dbReference type="EC" id="2.7.13.3"/>
    </reaction>
</comment>
<dbReference type="InterPro" id="IPR011102">
    <property type="entry name" value="Sig_transdc_His_kinase_HWE"/>
</dbReference>
<evidence type="ECO:0000256" key="3">
    <source>
        <dbReference type="ARBA" id="ARBA00022553"/>
    </source>
</evidence>
<dbReference type="Pfam" id="PF13426">
    <property type="entry name" value="PAS_9"/>
    <property type="match status" value="1"/>
</dbReference>
<dbReference type="GO" id="GO:0004673">
    <property type="term" value="F:protein histidine kinase activity"/>
    <property type="evidence" value="ECO:0007669"/>
    <property type="project" value="UniProtKB-EC"/>
</dbReference>
<feature type="domain" description="PAS" evidence="13">
    <location>
        <begin position="14"/>
        <end position="79"/>
    </location>
</feature>
<keyword evidence="7" id="KW-0547">Nucleotide-binding</keyword>
<keyword evidence="5" id="KW-0288">FMN</keyword>
<evidence type="ECO:0000313" key="14">
    <source>
        <dbReference type="EMBL" id="MBB4659759.1"/>
    </source>
</evidence>
<dbReference type="SUPFAM" id="SSF55785">
    <property type="entry name" value="PYP-like sensor domain (PAS domain)"/>
    <property type="match status" value="1"/>
</dbReference>
<dbReference type="InterPro" id="IPR035965">
    <property type="entry name" value="PAS-like_dom_sf"/>
</dbReference>
<evidence type="ECO:0000313" key="15">
    <source>
        <dbReference type="Proteomes" id="UP000563524"/>
    </source>
</evidence>
<evidence type="ECO:0000256" key="6">
    <source>
        <dbReference type="ARBA" id="ARBA00022679"/>
    </source>
</evidence>
<dbReference type="PANTHER" id="PTHR47429">
    <property type="entry name" value="PROTEIN TWIN LOV 1"/>
    <property type="match status" value="1"/>
</dbReference>
<evidence type="ECO:0000259" key="12">
    <source>
        <dbReference type="PROSITE" id="PS50109"/>
    </source>
</evidence>
<dbReference type="Gene3D" id="3.30.450.20">
    <property type="entry name" value="PAS domain"/>
    <property type="match status" value="1"/>
</dbReference>
<keyword evidence="10" id="KW-0157">Chromophore</keyword>
<evidence type="ECO:0000259" key="13">
    <source>
        <dbReference type="PROSITE" id="PS50112"/>
    </source>
</evidence>
<evidence type="ECO:0000256" key="1">
    <source>
        <dbReference type="ARBA" id="ARBA00000085"/>
    </source>
</evidence>
<keyword evidence="15" id="KW-1185">Reference proteome</keyword>
<dbReference type="GO" id="GO:0005524">
    <property type="term" value="F:ATP binding"/>
    <property type="evidence" value="ECO:0007669"/>
    <property type="project" value="UniProtKB-KW"/>
</dbReference>
<dbReference type="Pfam" id="PF02518">
    <property type="entry name" value="HATPase_c"/>
    <property type="match status" value="1"/>
</dbReference>
<keyword evidence="9" id="KW-0067">ATP-binding</keyword>
<evidence type="ECO:0000256" key="11">
    <source>
        <dbReference type="SAM" id="Coils"/>
    </source>
</evidence>
<evidence type="ECO:0000256" key="8">
    <source>
        <dbReference type="ARBA" id="ARBA00022777"/>
    </source>
</evidence>
<evidence type="ECO:0000256" key="4">
    <source>
        <dbReference type="ARBA" id="ARBA00022630"/>
    </source>
</evidence>
<keyword evidence="4" id="KW-0285">Flavoprotein</keyword>
<dbReference type="EC" id="2.7.13.3" evidence="2"/>
<keyword evidence="8" id="KW-0418">Kinase</keyword>
<dbReference type="AlphaFoldDB" id="A0A840I4H8"/>
<proteinExistence type="predicted"/>
<feature type="coiled-coil region" evidence="11">
    <location>
        <begin position="125"/>
        <end position="152"/>
    </location>
</feature>
<evidence type="ECO:0000256" key="7">
    <source>
        <dbReference type="ARBA" id="ARBA00022741"/>
    </source>
</evidence>
<dbReference type="PROSITE" id="PS50109">
    <property type="entry name" value="HIS_KIN"/>
    <property type="match status" value="1"/>
</dbReference>
<evidence type="ECO:0000256" key="5">
    <source>
        <dbReference type="ARBA" id="ARBA00022643"/>
    </source>
</evidence>
<dbReference type="Proteomes" id="UP000563524">
    <property type="component" value="Unassembled WGS sequence"/>
</dbReference>
<dbReference type="InterPro" id="IPR000014">
    <property type="entry name" value="PAS"/>
</dbReference>